<accession>A0A7S2N0P3</accession>
<evidence type="ECO:0000313" key="2">
    <source>
        <dbReference type="EMBL" id="CAD9512729.1"/>
    </source>
</evidence>
<feature type="chain" id="PRO_5031187109" evidence="1">
    <location>
        <begin position="18"/>
        <end position="219"/>
    </location>
</feature>
<organism evidence="2">
    <name type="scientific">Helicotheca tamesis</name>
    <dbReference type="NCBI Taxonomy" id="374047"/>
    <lineage>
        <taxon>Eukaryota</taxon>
        <taxon>Sar</taxon>
        <taxon>Stramenopiles</taxon>
        <taxon>Ochrophyta</taxon>
        <taxon>Bacillariophyta</taxon>
        <taxon>Mediophyceae</taxon>
        <taxon>Lithodesmiophycidae</taxon>
        <taxon>Lithodesmiales</taxon>
        <taxon>Lithodesmiaceae</taxon>
        <taxon>Helicotheca</taxon>
    </lineage>
</organism>
<feature type="signal peptide" evidence="1">
    <location>
        <begin position="1"/>
        <end position="17"/>
    </location>
</feature>
<keyword evidence="1" id="KW-0732">Signal</keyword>
<sequence length="219" mass="25267">MKFLPILLYLSIPFAYAGTHKGEDGTVGEEDGTFRDMLSESEFDAIGDVDELDKLFEGKIRIGEYSPNDGLGVPLDTRLGDLKFDFTRAQRIQQELEDHTLYDPCRPDDYDPYEGEDYYEPPHRELFHRKFWCPNFLGYGYANNAILTITFGWSYSVMIYCNEKCCTRFWRCTSTYCYMQCSYSYIIVYTGGNVCCNIRGRVVTPFSYGSCVNSLLCIT</sequence>
<dbReference type="EMBL" id="HBGV01017197">
    <property type="protein sequence ID" value="CAD9512729.1"/>
    <property type="molecule type" value="Transcribed_RNA"/>
</dbReference>
<proteinExistence type="predicted"/>
<dbReference type="AlphaFoldDB" id="A0A7S2N0P3"/>
<name>A0A7S2N0P3_9STRA</name>
<gene>
    <name evidence="2" type="ORF">HTAM1171_LOCUS10583</name>
</gene>
<evidence type="ECO:0000256" key="1">
    <source>
        <dbReference type="SAM" id="SignalP"/>
    </source>
</evidence>
<reference evidence="2" key="1">
    <citation type="submission" date="2021-01" db="EMBL/GenBank/DDBJ databases">
        <authorList>
            <person name="Corre E."/>
            <person name="Pelletier E."/>
            <person name="Niang G."/>
            <person name="Scheremetjew M."/>
            <person name="Finn R."/>
            <person name="Kale V."/>
            <person name="Holt S."/>
            <person name="Cochrane G."/>
            <person name="Meng A."/>
            <person name="Brown T."/>
            <person name="Cohen L."/>
        </authorList>
    </citation>
    <scope>NUCLEOTIDE SEQUENCE</scope>
    <source>
        <strain evidence="2">CCMP826</strain>
    </source>
</reference>
<protein>
    <submittedName>
        <fullName evidence="2">Uncharacterized protein</fullName>
    </submittedName>
</protein>